<dbReference type="InterPro" id="IPR036871">
    <property type="entry name" value="PX_dom_sf"/>
</dbReference>
<proteinExistence type="inferred from homology"/>
<gene>
    <name evidence="6" type="ORF">FSP39_018611</name>
</gene>
<dbReference type="InterPro" id="IPR027267">
    <property type="entry name" value="AH/BAR_dom_sf"/>
</dbReference>
<feature type="compositionally biased region" description="Low complexity" evidence="3">
    <location>
        <begin position="1"/>
        <end position="17"/>
    </location>
</feature>
<feature type="region of interest" description="Disordered" evidence="3">
    <location>
        <begin position="1"/>
        <end position="23"/>
    </location>
</feature>
<keyword evidence="2" id="KW-0175">Coiled coil</keyword>
<dbReference type="EMBL" id="VSWD01000006">
    <property type="protein sequence ID" value="KAK3100354.1"/>
    <property type="molecule type" value="Genomic_DNA"/>
</dbReference>
<evidence type="ECO:0000256" key="1">
    <source>
        <dbReference type="ARBA" id="ARBA00010883"/>
    </source>
</evidence>
<dbReference type="PANTHER" id="PTHR45850">
    <property type="entry name" value="SORTING NEXIN FAMILY MEMBER"/>
    <property type="match status" value="1"/>
</dbReference>
<feature type="domain" description="Sorting nexin/Vps5-like C-terminal" evidence="5">
    <location>
        <begin position="165"/>
        <end position="318"/>
    </location>
</feature>
<feature type="coiled-coil region" evidence="2">
    <location>
        <begin position="294"/>
        <end position="322"/>
    </location>
</feature>
<dbReference type="Proteomes" id="UP001186944">
    <property type="component" value="Unassembled WGS sequence"/>
</dbReference>
<dbReference type="Gene3D" id="3.30.1520.10">
    <property type="entry name" value="Phox-like domain"/>
    <property type="match status" value="1"/>
</dbReference>
<evidence type="ECO:0000259" key="4">
    <source>
        <dbReference type="Pfam" id="PF00787"/>
    </source>
</evidence>
<protein>
    <submittedName>
        <fullName evidence="6">Uncharacterized protein</fullName>
    </submittedName>
</protein>
<comment type="caution">
    <text evidence="6">The sequence shown here is derived from an EMBL/GenBank/DDBJ whole genome shotgun (WGS) entry which is preliminary data.</text>
</comment>
<comment type="similarity">
    <text evidence="1">Belongs to the sorting nexin family.</text>
</comment>
<dbReference type="PANTHER" id="PTHR45850:SF2">
    <property type="entry name" value="SORTING NEXIN-5-LIKE"/>
    <property type="match status" value="1"/>
</dbReference>
<keyword evidence="7" id="KW-1185">Reference proteome</keyword>
<name>A0AA89BXM8_PINIB</name>
<evidence type="ECO:0000256" key="2">
    <source>
        <dbReference type="SAM" id="Coils"/>
    </source>
</evidence>
<evidence type="ECO:0000313" key="7">
    <source>
        <dbReference type="Proteomes" id="UP001186944"/>
    </source>
</evidence>
<dbReference type="SUPFAM" id="SSF103657">
    <property type="entry name" value="BAR/IMD domain-like"/>
    <property type="match status" value="1"/>
</dbReference>
<dbReference type="Pfam" id="PF09325">
    <property type="entry name" value="Vps5"/>
    <property type="match status" value="1"/>
</dbReference>
<reference evidence="6" key="1">
    <citation type="submission" date="2019-08" db="EMBL/GenBank/DDBJ databases">
        <title>The improved chromosome-level genome for the pearl oyster Pinctada fucata martensii using PacBio sequencing and Hi-C.</title>
        <authorList>
            <person name="Zheng Z."/>
        </authorList>
    </citation>
    <scope>NUCLEOTIDE SEQUENCE</scope>
    <source>
        <strain evidence="6">ZZ-2019</strain>
        <tissue evidence="6">Adductor muscle</tissue>
    </source>
</reference>
<organism evidence="6 7">
    <name type="scientific">Pinctada imbricata</name>
    <name type="common">Atlantic pearl-oyster</name>
    <name type="synonym">Pinctada martensii</name>
    <dbReference type="NCBI Taxonomy" id="66713"/>
    <lineage>
        <taxon>Eukaryota</taxon>
        <taxon>Metazoa</taxon>
        <taxon>Spiralia</taxon>
        <taxon>Lophotrochozoa</taxon>
        <taxon>Mollusca</taxon>
        <taxon>Bivalvia</taxon>
        <taxon>Autobranchia</taxon>
        <taxon>Pteriomorphia</taxon>
        <taxon>Pterioida</taxon>
        <taxon>Pterioidea</taxon>
        <taxon>Pteriidae</taxon>
        <taxon>Pinctada</taxon>
    </lineage>
</organism>
<dbReference type="Pfam" id="PF00787">
    <property type="entry name" value="PX"/>
    <property type="match status" value="1"/>
</dbReference>
<dbReference type="InterPro" id="IPR015404">
    <property type="entry name" value="Vps5_C"/>
</dbReference>
<evidence type="ECO:0000259" key="5">
    <source>
        <dbReference type="Pfam" id="PF09325"/>
    </source>
</evidence>
<feature type="domain" description="PX" evidence="4">
    <location>
        <begin position="52"/>
        <end position="148"/>
    </location>
</feature>
<evidence type="ECO:0000313" key="6">
    <source>
        <dbReference type="EMBL" id="KAK3100354.1"/>
    </source>
</evidence>
<dbReference type="Gene3D" id="1.20.1270.60">
    <property type="entry name" value="Arfaptin homology (AH) domain/BAR domain"/>
    <property type="match status" value="1"/>
</dbReference>
<accession>A0AA89BXM8</accession>
<sequence>MMENESSPSSSSESTPTKRSGPFSPVYSVLVPDAIKNGEALQFTIKVCKPDSDEEISSVTRVYDDIEWLQHCLLTHVKSDGCIIPPLPPRPECDARAAENKTKKQLGSESHLIIADDFTKDCRHVEKYFKMITSHEVFGDNDVLKTFLCVKDAPTRTRLKRGLLNRLTSVVEEARKGQHKDMDDYFQKQRDWANKYTSAMKETSQNFNQMLYSQMRLGSCYGHLATALTDVTPYKDKHSKDLNKYVIKIHVSHGMEVLCANDEKTLGFHLDLYARYMDCVKDMLYRRTMLMVAYEDSNKTLEKAKANKRDAAEAAKRKAEEDFEKCSDVARRELKVFMQQRLLSFSEGLSAFAEAQIKTARDTYTLLVKTQNSVKQLDLLSLK</sequence>
<evidence type="ECO:0000256" key="3">
    <source>
        <dbReference type="SAM" id="MobiDB-lite"/>
    </source>
</evidence>
<dbReference type="SUPFAM" id="SSF64268">
    <property type="entry name" value="PX domain"/>
    <property type="match status" value="1"/>
</dbReference>
<dbReference type="InterPro" id="IPR001683">
    <property type="entry name" value="PX_dom"/>
</dbReference>
<dbReference type="AlphaFoldDB" id="A0AA89BXM8"/>
<dbReference type="GO" id="GO:0035091">
    <property type="term" value="F:phosphatidylinositol binding"/>
    <property type="evidence" value="ECO:0007669"/>
    <property type="project" value="InterPro"/>
</dbReference>